<dbReference type="EC" id="3.1.1.103" evidence="3"/>
<keyword evidence="1" id="KW-0732">Signal</keyword>
<proteinExistence type="predicted"/>
<organism evidence="3 4">
    <name type="scientific">Thalassobellus suaedae</name>
    <dbReference type="NCBI Taxonomy" id="3074124"/>
    <lineage>
        <taxon>Bacteria</taxon>
        <taxon>Pseudomonadati</taxon>
        <taxon>Bacteroidota</taxon>
        <taxon>Flavobacteriia</taxon>
        <taxon>Flavobacteriales</taxon>
        <taxon>Flavobacteriaceae</taxon>
        <taxon>Thalassobellus</taxon>
    </lineage>
</organism>
<dbReference type="PANTHER" id="PTHR43283">
    <property type="entry name" value="BETA-LACTAMASE-RELATED"/>
    <property type="match status" value="1"/>
</dbReference>
<dbReference type="InterPro" id="IPR012338">
    <property type="entry name" value="Beta-lactam/transpept-like"/>
</dbReference>
<reference evidence="3 4" key="1">
    <citation type="submission" date="2023-09" db="EMBL/GenBank/DDBJ databases">
        <title>Thalassobella suaedae gen. nov., sp. nov., a marine bacterium of the family Flavobacteriaceae isolated from a halophyte Suaeda japonica.</title>
        <authorList>
            <person name="Lee S.Y."/>
            <person name="Hwang C.Y."/>
        </authorList>
    </citation>
    <scope>NUCLEOTIDE SEQUENCE [LARGE SCALE GENOMIC DNA]</scope>
    <source>
        <strain evidence="3 4">HL-DH14</strain>
    </source>
</reference>
<dbReference type="InterPro" id="IPR001466">
    <property type="entry name" value="Beta-lactam-related"/>
</dbReference>
<dbReference type="Proteomes" id="UP001302806">
    <property type="component" value="Chromosome"/>
</dbReference>
<dbReference type="PANTHER" id="PTHR43283:SF3">
    <property type="entry name" value="BETA-LACTAMASE FAMILY PROTEIN (AFU_ORTHOLOGUE AFUA_5G07500)"/>
    <property type="match status" value="1"/>
</dbReference>
<dbReference type="GO" id="GO:0016787">
    <property type="term" value="F:hydrolase activity"/>
    <property type="evidence" value="ECO:0007669"/>
    <property type="project" value="UniProtKB-KW"/>
</dbReference>
<gene>
    <name evidence="3" type="ORF">RHP51_00230</name>
</gene>
<sequence>MKKLNIVLLLVLFISCGCKNTINQQVGLPQSFNENTDFKELEINREKIGSIDSLLQSYIDNKQLNCVAAFVAKGGNVIYNKAFGLKDVENNIPATIDDYYVLFSQTKAITTVAFMTLVDKGLVAVDDPVSKYFPEIPDQVVTKVNEDGTYETRAVKIPMTFAHLMSHSSGLNAGLVGEIRRINGEKNNAPAGFGGSLPDRIPNGQHSFGGNSESKYLADEMLDLVKYSLGFDPSSEWSYHVSTNMLGYMVERISGKTLQEFVKETILEPLGMKNTNWYYTPDYLAQFVKPYSAVDGKLELGSTMYAEAAVSSKQTYAEGAIGLNGPIEDYAKFCQMLLNKGKFNGNRILKSETVDQMTTINRLPEVNSGGEGFQFGLGFQLANEENKHVTAVSNSAFSWGGMLGTEYIIDPENDLIALFYINMFKRDPLYTGYLEKVYDLMDSQIN</sequence>
<dbReference type="PROSITE" id="PS51257">
    <property type="entry name" value="PROKAR_LIPOPROTEIN"/>
    <property type="match status" value="1"/>
</dbReference>
<evidence type="ECO:0000313" key="4">
    <source>
        <dbReference type="Proteomes" id="UP001302806"/>
    </source>
</evidence>
<keyword evidence="3" id="KW-0378">Hydrolase</keyword>
<evidence type="ECO:0000313" key="3">
    <source>
        <dbReference type="EMBL" id="WNH09225.1"/>
    </source>
</evidence>
<feature type="chain" id="PRO_5045741356" evidence="1">
    <location>
        <begin position="21"/>
        <end position="446"/>
    </location>
</feature>
<protein>
    <submittedName>
        <fullName evidence="3">Serine hydrolase domain-containing protein</fullName>
        <ecNumber evidence="3">3.1.1.103</ecNumber>
    </submittedName>
</protein>
<dbReference type="InterPro" id="IPR050789">
    <property type="entry name" value="Diverse_Enzym_Activities"/>
</dbReference>
<evidence type="ECO:0000259" key="2">
    <source>
        <dbReference type="Pfam" id="PF00144"/>
    </source>
</evidence>
<dbReference type="Pfam" id="PF00144">
    <property type="entry name" value="Beta-lactamase"/>
    <property type="match status" value="1"/>
</dbReference>
<dbReference type="RefSeq" id="WP_415865736.1">
    <property type="nucleotide sequence ID" value="NZ_CP134537.1"/>
</dbReference>
<evidence type="ECO:0000256" key="1">
    <source>
        <dbReference type="SAM" id="SignalP"/>
    </source>
</evidence>
<dbReference type="Gene3D" id="3.40.710.10">
    <property type="entry name" value="DD-peptidase/beta-lactamase superfamily"/>
    <property type="match status" value="1"/>
</dbReference>
<accession>A0ABY9XTJ9</accession>
<feature type="domain" description="Beta-lactamase-related" evidence="2">
    <location>
        <begin position="51"/>
        <end position="426"/>
    </location>
</feature>
<dbReference type="SUPFAM" id="SSF56601">
    <property type="entry name" value="beta-lactamase/transpeptidase-like"/>
    <property type="match status" value="1"/>
</dbReference>
<name>A0ABY9XTJ9_9FLAO</name>
<dbReference type="EMBL" id="CP134537">
    <property type="protein sequence ID" value="WNH09225.1"/>
    <property type="molecule type" value="Genomic_DNA"/>
</dbReference>
<feature type="signal peptide" evidence="1">
    <location>
        <begin position="1"/>
        <end position="20"/>
    </location>
</feature>